<organism evidence="1 2">
    <name type="scientific">Solanum verrucosum</name>
    <dbReference type="NCBI Taxonomy" id="315347"/>
    <lineage>
        <taxon>Eukaryota</taxon>
        <taxon>Viridiplantae</taxon>
        <taxon>Streptophyta</taxon>
        <taxon>Embryophyta</taxon>
        <taxon>Tracheophyta</taxon>
        <taxon>Spermatophyta</taxon>
        <taxon>Magnoliopsida</taxon>
        <taxon>eudicotyledons</taxon>
        <taxon>Gunneridae</taxon>
        <taxon>Pentapetalae</taxon>
        <taxon>asterids</taxon>
        <taxon>lamiids</taxon>
        <taxon>Solanales</taxon>
        <taxon>Solanaceae</taxon>
        <taxon>Solanoideae</taxon>
        <taxon>Solaneae</taxon>
        <taxon>Solanum</taxon>
    </lineage>
</organism>
<dbReference type="EMBL" id="CP133621">
    <property type="protein sequence ID" value="WMV50722.1"/>
    <property type="molecule type" value="Genomic_DNA"/>
</dbReference>
<accession>A0AAF0UQM7</accession>
<name>A0AAF0UQM7_SOLVR</name>
<gene>
    <name evidence="1" type="ORF">MTR67_044107</name>
</gene>
<reference evidence="1" key="1">
    <citation type="submission" date="2023-08" db="EMBL/GenBank/DDBJ databases">
        <title>A de novo genome assembly of Solanum verrucosum Schlechtendal, a Mexican diploid species geographically isolated from the other diploid A-genome species in potato relatives.</title>
        <authorList>
            <person name="Hosaka K."/>
        </authorList>
    </citation>
    <scope>NUCLEOTIDE SEQUENCE</scope>
    <source>
        <tissue evidence="1">Young leaves</tissue>
    </source>
</reference>
<evidence type="ECO:0000313" key="1">
    <source>
        <dbReference type="EMBL" id="WMV50722.1"/>
    </source>
</evidence>
<dbReference type="SUPFAM" id="SSF51197">
    <property type="entry name" value="Clavaminate synthase-like"/>
    <property type="match status" value="1"/>
</dbReference>
<sequence>MFPLLTRAFFSGDPVVAKQASRFVGEASKSHGFFIVVNHRVDANLISNARCYKP</sequence>
<evidence type="ECO:0008006" key="3">
    <source>
        <dbReference type="Google" id="ProtNLM"/>
    </source>
</evidence>
<protein>
    <recommendedName>
        <fullName evidence="3">Non-haem dioxygenase N-terminal domain-containing protein</fullName>
    </recommendedName>
</protein>
<proteinExistence type="predicted"/>
<keyword evidence="2" id="KW-1185">Reference proteome</keyword>
<evidence type="ECO:0000313" key="2">
    <source>
        <dbReference type="Proteomes" id="UP001234989"/>
    </source>
</evidence>
<dbReference type="AlphaFoldDB" id="A0AAF0UQM7"/>
<dbReference type="Proteomes" id="UP001234989">
    <property type="component" value="Chromosome 10"/>
</dbReference>